<keyword evidence="3" id="KW-1185">Reference proteome</keyword>
<comment type="caution">
    <text evidence="2">The sequence shown here is derived from an EMBL/GenBank/DDBJ whole genome shotgun (WGS) entry which is preliminary data.</text>
</comment>
<dbReference type="SUPFAM" id="SSF52980">
    <property type="entry name" value="Restriction endonuclease-like"/>
    <property type="match status" value="1"/>
</dbReference>
<evidence type="ECO:0000313" key="2">
    <source>
        <dbReference type="EMBL" id="KAJ3659340.1"/>
    </source>
</evidence>
<accession>A0AA38IM29</accession>
<reference evidence="2" key="1">
    <citation type="journal article" date="2023" name="G3 (Bethesda)">
        <title>Whole genome assemblies of Zophobas morio and Tenebrio molitor.</title>
        <authorList>
            <person name="Kaur S."/>
            <person name="Stinson S.A."/>
            <person name="diCenzo G.C."/>
        </authorList>
    </citation>
    <scope>NUCLEOTIDE SEQUENCE</scope>
    <source>
        <strain evidence="2">QUZm001</strain>
    </source>
</reference>
<dbReference type="InterPro" id="IPR011335">
    <property type="entry name" value="Restrct_endonuc-II-like"/>
</dbReference>
<dbReference type="Proteomes" id="UP001168821">
    <property type="component" value="Unassembled WGS sequence"/>
</dbReference>
<organism evidence="2 3">
    <name type="scientific">Zophobas morio</name>
    <dbReference type="NCBI Taxonomy" id="2755281"/>
    <lineage>
        <taxon>Eukaryota</taxon>
        <taxon>Metazoa</taxon>
        <taxon>Ecdysozoa</taxon>
        <taxon>Arthropoda</taxon>
        <taxon>Hexapoda</taxon>
        <taxon>Insecta</taxon>
        <taxon>Pterygota</taxon>
        <taxon>Neoptera</taxon>
        <taxon>Endopterygota</taxon>
        <taxon>Coleoptera</taxon>
        <taxon>Polyphaga</taxon>
        <taxon>Cucujiformia</taxon>
        <taxon>Tenebrionidae</taxon>
        <taxon>Zophobas</taxon>
    </lineage>
</organism>
<sequence>MESEYEQATSTNLPVVDDVMIDLYYRRNVNFLIPGVENVKTERGARATYGDDAVGYVQLRRHDEICTVKALIAPEHKVRLKGYEVSVTINESEQCIIDSKCYDCAASEGGCKHGVALLFWLYRRTLEPSVTSVECYWRKSTLSKVGSTIKGQRMRELFNFRQVPSLPTKGTAFLDKLISTALKSDSHSILAKMYKSEVNILEKASLYHLCLSYKKTTDAPDAEDFISFCQNNLNSEICKSINTLTILQSQSKAWFDVRYARITASKLHEVAHCKTVDGAITAAVLAASKFRGTKAMKRGLNLEEDVLKVIGEKKNIKLERVGMTINHMYPIFGASADAMSDKYCVEIKCPIKTNTVKNYITPEGEITPKPYAQLQLQMFLNKKQWGLFCVASPSFETDRNVTIKEIPLDENFCHNVMEQAQAFWKKAIFPILIN</sequence>
<name>A0AA38IM29_9CUCU</name>
<dbReference type="InterPro" id="IPR011604">
    <property type="entry name" value="PDDEXK-like_dom_sf"/>
</dbReference>
<dbReference type="EMBL" id="JALNTZ010000003">
    <property type="protein sequence ID" value="KAJ3659340.1"/>
    <property type="molecule type" value="Genomic_DNA"/>
</dbReference>
<protein>
    <recommendedName>
        <fullName evidence="1">YqaJ viral recombinase domain-containing protein</fullName>
    </recommendedName>
</protein>
<dbReference type="Gene3D" id="3.90.320.10">
    <property type="match status" value="1"/>
</dbReference>
<dbReference type="PANTHER" id="PTHR39953:SF1">
    <property type="entry name" value="RE54151P"/>
    <property type="match status" value="1"/>
</dbReference>
<gene>
    <name evidence="2" type="ORF">Zmor_011030</name>
</gene>
<dbReference type="GO" id="GO:0006281">
    <property type="term" value="P:DNA repair"/>
    <property type="evidence" value="ECO:0007669"/>
    <property type="project" value="UniProtKB-ARBA"/>
</dbReference>
<dbReference type="AlphaFoldDB" id="A0AA38IM29"/>
<dbReference type="InterPro" id="IPR019080">
    <property type="entry name" value="YqaJ_viral_recombinase"/>
</dbReference>
<feature type="domain" description="YqaJ viral recombinase" evidence="1">
    <location>
        <begin position="254"/>
        <end position="379"/>
    </location>
</feature>
<dbReference type="Pfam" id="PF09588">
    <property type="entry name" value="YqaJ"/>
    <property type="match status" value="1"/>
</dbReference>
<dbReference type="CDD" id="cd22343">
    <property type="entry name" value="PDDEXK_lambda_exonuclease-like"/>
    <property type="match status" value="1"/>
</dbReference>
<evidence type="ECO:0000259" key="1">
    <source>
        <dbReference type="Pfam" id="PF09588"/>
    </source>
</evidence>
<dbReference type="PANTHER" id="PTHR39953">
    <property type="entry name" value="RE54151P"/>
    <property type="match status" value="1"/>
</dbReference>
<proteinExistence type="predicted"/>
<evidence type="ECO:0000313" key="3">
    <source>
        <dbReference type="Proteomes" id="UP001168821"/>
    </source>
</evidence>